<evidence type="ECO:0000256" key="7">
    <source>
        <dbReference type="ARBA" id="ARBA00023277"/>
    </source>
</evidence>
<comment type="subcellular location">
    <subcellularLocation>
        <location evidence="9">Cytoplasm</location>
    </subcellularLocation>
</comment>
<dbReference type="Gene3D" id="3.40.190.80">
    <property type="match status" value="1"/>
</dbReference>
<dbReference type="PANTHER" id="PTHR11556:SF35">
    <property type="entry name" value="SEDOHEPTULOSE-1,7-BISPHOSPHATASE, CHLOROPLASTIC"/>
    <property type="match status" value="1"/>
</dbReference>
<accession>A0A151CHK0</accession>
<feature type="domain" description="Fructose-1-6-bisphosphatase class 1 C-terminal" evidence="11">
    <location>
        <begin position="156"/>
        <end position="280"/>
    </location>
</feature>
<evidence type="ECO:0000259" key="10">
    <source>
        <dbReference type="Pfam" id="PF00316"/>
    </source>
</evidence>
<comment type="subunit">
    <text evidence="9">Homotetramer.</text>
</comment>
<name>A0A151CHK0_9BACT</name>
<protein>
    <recommendedName>
        <fullName evidence="9">Fructose-1,6-bisphosphatase class 1</fullName>
        <shortName evidence="9">FBPase class 1</shortName>
        <ecNumber evidence="9">3.1.3.11</ecNumber>
    </recommendedName>
    <alternativeName>
        <fullName evidence="9">D-fructose-1,6-bisphosphate 1-phosphohydrolase class 1</fullName>
    </alternativeName>
</protein>
<keyword evidence="7 9" id="KW-0119">Carbohydrate metabolism</keyword>
<dbReference type="HAMAP" id="MF_01855">
    <property type="entry name" value="FBPase_class1"/>
    <property type="match status" value="1"/>
</dbReference>
<feature type="binding site" evidence="9">
    <location>
        <position position="222"/>
    </location>
    <ligand>
        <name>substrate</name>
    </ligand>
</feature>
<dbReference type="GO" id="GO:0005986">
    <property type="term" value="P:sucrose biosynthetic process"/>
    <property type="evidence" value="ECO:0007669"/>
    <property type="project" value="TreeGrafter"/>
</dbReference>
<evidence type="ECO:0000256" key="6">
    <source>
        <dbReference type="ARBA" id="ARBA00022842"/>
    </source>
</evidence>
<evidence type="ECO:0000313" key="12">
    <source>
        <dbReference type="EMBL" id="KYJ87008.1"/>
    </source>
</evidence>
<dbReference type="SUPFAM" id="SSF56655">
    <property type="entry name" value="Carbohydrate phosphatase"/>
    <property type="match status" value="1"/>
</dbReference>
<dbReference type="InterPro" id="IPR023079">
    <property type="entry name" value="SBPase"/>
</dbReference>
<dbReference type="EC" id="3.1.3.11" evidence="9"/>
<dbReference type="GO" id="GO:0030388">
    <property type="term" value="P:fructose 1,6-bisphosphate metabolic process"/>
    <property type="evidence" value="ECO:0007669"/>
    <property type="project" value="TreeGrafter"/>
</dbReference>
<dbReference type="OrthoDB" id="9806756at2"/>
<dbReference type="GO" id="GO:0042132">
    <property type="term" value="F:fructose 1,6-bisphosphate 1-phosphatase activity"/>
    <property type="evidence" value="ECO:0007669"/>
    <property type="project" value="UniProtKB-UniRule"/>
</dbReference>
<feature type="binding site" evidence="9">
    <location>
        <position position="191"/>
    </location>
    <ligand>
        <name>substrate</name>
    </ligand>
</feature>
<feature type="binding site" evidence="9">
    <location>
        <position position="83"/>
    </location>
    <ligand>
        <name>Mg(2+)</name>
        <dbReference type="ChEBI" id="CHEBI:18420"/>
        <label>1</label>
    </ligand>
</feature>
<feature type="binding site" evidence="9">
    <location>
        <position position="86"/>
    </location>
    <ligand>
        <name>Mg(2+)</name>
        <dbReference type="ChEBI" id="CHEBI:18420"/>
        <label>2</label>
    </ligand>
</feature>
<feature type="binding site" evidence="9">
    <location>
        <position position="228"/>
    </location>
    <ligand>
        <name>Mg(2+)</name>
        <dbReference type="ChEBI" id="CHEBI:18420"/>
        <label>2</label>
    </ligand>
</feature>
<dbReference type="PIRSF" id="PIRSF500210">
    <property type="entry name" value="FBPtase"/>
    <property type="match status" value="1"/>
</dbReference>
<dbReference type="PANTHER" id="PTHR11556">
    <property type="entry name" value="FRUCTOSE-1,6-BISPHOSPHATASE-RELATED"/>
    <property type="match status" value="1"/>
</dbReference>
<evidence type="ECO:0000256" key="3">
    <source>
        <dbReference type="ARBA" id="ARBA00022490"/>
    </source>
</evidence>
<proteinExistence type="inferred from homology"/>
<dbReference type="GO" id="GO:0006000">
    <property type="term" value="P:fructose metabolic process"/>
    <property type="evidence" value="ECO:0007669"/>
    <property type="project" value="TreeGrafter"/>
</dbReference>
<evidence type="ECO:0000259" key="11">
    <source>
        <dbReference type="Pfam" id="PF18913"/>
    </source>
</evidence>
<gene>
    <name evidence="9" type="primary">fbp</name>
    <name evidence="12" type="ORF">AS592_00430</name>
</gene>
<feature type="binding site" evidence="9">
    <location>
        <position position="85"/>
    </location>
    <ligand>
        <name>Mg(2+)</name>
        <dbReference type="ChEBI" id="CHEBI:18420"/>
        <label>1</label>
    </ligand>
</feature>
<feature type="binding site" evidence="9">
    <location>
        <begin position="86"/>
        <end position="89"/>
    </location>
    <ligand>
        <name>substrate</name>
    </ligand>
</feature>
<comment type="caution">
    <text evidence="12">The sequence shown here is derived from an EMBL/GenBank/DDBJ whole genome shotgun (WGS) entry which is preliminary data.</text>
</comment>
<evidence type="ECO:0000256" key="9">
    <source>
        <dbReference type="HAMAP-Rule" id="MF_01855"/>
    </source>
</evidence>
<dbReference type="InterPro" id="IPR028343">
    <property type="entry name" value="FBPtase"/>
</dbReference>
<keyword evidence="5 9" id="KW-0378">Hydrolase</keyword>
<dbReference type="GO" id="GO:0006094">
    <property type="term" value="P:gluconeogenesis"/>
    <property type="evidence" value="ECO:0007669"/>
    <property type="project" value="UniProtKB-UniRule"/>
</dbReference>
<dbReference type="Pfam" id="PF00316">
    <property type="entry name" value="FBPase"/>
    <property type="match status" value="1"/>
</dbReference>
<sequence length="284" mass="31611">MHTIFETIEKVALKIDHAIKTEDLGYCDSENSSGEDQLKLDVKSDYIIEEAFKSVSLVKDLISEEKEGVLHLHDEGKYTICYDPLDGSSLADVNLSVGSIFGIYEGEPKGENLVASAYVVYGPRIEIMRAVKGEKPMHYRAQDGFFNLVCKEVNLNEKGKLNAPGGTQQNWCDYHKSFVDDLFAEGYRLRYSGGMVPDLHQILLKGGGIFSYPGTSDKPHGKLRQLFEVIPFAFIYEQAGGQAIDAKGRRLMELVPAHPHDTSPCFFGSNYEIEALKKAYGVKA</sequence>
<keyword evidence="6 9" id="KW-0460">Magnesium</keyword>
<comment type="catalytic activity">
    <reaction evidence="1 9">
        <text>beta-D-fructose 1,6-bisphosphate + H2O = beta-D-fructose 6-phosphate + phosphate</text>
        <dbReference type="Rhea" id="RHEA:11064"/>
        <dbReference type="ChEBI" id="CHEBI:15377"/>
        <dbReference type="ChEBI" id="CHEBI:32966"/>
        <dbReference type="ChEBI" id="CHEBI:43474"/>
        <dbReference type="ChEBI" id="CHEBI:57634"/>
        <dbReference type="EC" id="3.1.3.11"/>
    </reaction>
</comment>
<comment type="similarity">
    <text evidence="2 9">Belongs to the FBPase class 1 family.</text>
</comment>
<dbReference type="GO" id="GO:0006002">
    <property type="term" value="P:fructose 6-phosphate metabolic process"/>
    <property type="evidence" value="ECO:0007669"/>
    <property type="project" value="TreeGrafter"/>
</dbReference>
<dbReference type="GO" id="GO:0000287">
    <property type="term" value="F:magnesium ion binding"/>
    <property type="evidence" value="ECO:0007669"/>
    <property type="project" value="UniProtKB-UniRule"/>
</dbReference>
<dbReference type="PIRSF" id="PIRSF000904">
    <property type="entry name" value="FBPtase_SBPase"/>
    <property type="match status" value="1"/>
</dbReference>
<keyword evidence="13" id="KW-1185">Reference proteome</keyword>
<evidence type="ECO:0000256" key="2">
    <source>
        <dbReference type="ARBA" id="ARBA00010941"/>
    </source>
</evidence>
<dbReference type="InterPro" id="IPR000146">
    <property type="entry name" value="FBPase_class-1"/>
</dbReference>
<evidence type="ECO:0000256" key="5">
    <source>
        <dbReference type="ARBA" id="ARBA00022801"/>
    </source>
</evidence>
<dbReference type="EMBL" id="LNKT01000008">
    <property type="protein sequence ID" value="KYJ87008.1"/>
    <property type="molecule type" value="Genomic_DNA"/>
</dbReference>
<dbReference type="InterPro" id="IPR044015">
    <property type="entry name" value="FBPase_C_dom"/>
</dbReference>
<dbReference type="NCBIfam" id="NF006784">
    <property type="entry name" value="PRK09293.2-5"/>
    <property type="match status" value="1"/>
</dbReference>
<dbReference type="PRINTS" id="PR01958">
    <property type="entry name" value="S17BPHPHTASE"/>
</dbReference>
<evidence type="ECO:0000256" key="1">
    <source>
        <dbReference type="ARBA" id="ARBA00001273"/>
    </source>
</evidence>
<comment type="cofactor">
    <cofactor evidence="9">
        <name>Mg(2+)</name>
        <dbReference type="ChEBI" id="CHEBI:18420"/>
    </cofactor>
    <text evidence="9">Binds 2 magnesium ions per subunit.</text>
</comment>
<dbReference type="RefSeq" id="WP_067329625.1">
    <property type="nucleotide sequence ID" value="NZ_LNKT01000008.1"/>
</dbReference>
<evidence type="ECO:0000313" key="13">
    <source>
        <dbReference type="Proteomes" id="UP000075359"/>
    </source>
</evidence>
<dbReference type="AlphaFoldDB" id="A0A151CHK0"/>
<comment type="caution">
    <text evidence="9">Lacks conserved residue(s) required for the propagation of feature annotation.</text>
</comment>
<dbReference type="STRING" id="1630136.AS592_00430"/>
<evidence type="ECO:0000256" key="4">
    <source>
        <dbReference type="ARBA" id="ARBA00022723"/>
    </source>
</evidence>
<feature type="binding site" evidence="9">
    <location>
        <position position="83"/>
    </location>
    <ligand>
        <name>Mg(2+)</name>
        <dbReference type="ChEBI" id="CHEBI:18420"/>
        <label>2</label>
    </ligand>
</feature>
<evidence type="ECO:0000256" key="8">
    <source>
        <dbReference type="ARBA" id="ARBA00024331"/>
    </source>
</evidence>
<reference evidence="12 13" key="1">
    <citation type="submission" date="2015-11" db="EMBL/GenBank/DDBJ databases">
        <title>Draft genome of Sulfurovum riftiae 1812E, a member of the Epsilonproteobacteria isolated from the tube of the deep-sea hydrothermal vent tubewom Riftia pachyptila.</title>
        <authorList>
            <person name="Vetriani C."/>
            <person name="Giovannelli D."/>
        </authorList>
    </citation>
    <scope>NUCLEOTIDE SEQUENCE [LARGE SCALE GENOMIC DNA]</scope>
    <source>
        <strain evidence="12 13">1812E</strain>
    </source>
</reference>
<feature type="binding site" evidence="9">
    <location>
        <position position="64"/>
    </location>
    <ligand>
        <name>Mg(2+)</name>
        <dbReference type="ChEBI" id="CHEBI:18420"/>
        <label>1</label>
    </ligand>
</feature>
<keyword evidence="3 9" id="KW-0963">Cytoplasm</keyword>
<dbReference type="GO" id="GO:0005829">
    <property type="term" value="C:cytosol"/>
    <property type="evidence" value="ECO:0007669"/>
    <property type="project" value="TreeGrafter"/>
</dbReference>
<keyword evidence="4 9" id="KW-0479">Metal-binding</keyword>
<dbReference type="InterPro" id="IPR033391">
    <property type="entry name" value="FBPase_N"/>
</dbReference>
<feature type="domain" description="Fructose-1-6-bisphosphatase class I N-terminal" evidence="10">
    <location>
        <begin position="4"/>
        <end position="139"/>
    </location>
</feature>
<comment type="pathway">
    <text evidence="8">Carbohydrate biosynthesis.</text>
</comment>
<dbReference type="Pfam" id="PF18913">
    <property type="entry name" value="FBPase_C"/>
    <property type="match status" value="1"/>
</dbReference>
<organism evidence="12 13">
    <name type="scientific">Sulfurovum riftiae</name>
    <dbReference type="NCBI Taxonomy" id="1630136"/>
    <lineage>
        <taxon>Bacteria</taxon>
        <taxon>Pseudomonadati</taxon>
        <taxon>Campylobacterota</taxon>
        <taxon>Epsilonproteobacteria</taxon>
        <taxon>Campylobacterales</taxon>
        <taxon>Sulfurovaceae</taxon>
        <taxon>Sulfurovum</taxon>
    </lineage>
</organism>
<dbReference type="Proteomes" id="UP000075359">
    <property type="component" value="Unassembled WGS sequence"/>
</dbReference>
<dbReference type="Gene3D" id="3.30.540.10">
    <property type="entry name" value="Fructose-1,6-Bisphosphatase, subunit A, domain 1"/>
    <property type="match status" value="1"/>
</dbReference>